<dbReference type="Gramene" id="TuG1812G0200000639.01.T02">
    <property type="protein sequence ID" value="TuG1812G0200000639.01.T02.cds290460"/>
    <property type="gene ID" value="TuG1812G0200000639.01"/>
</dbReference>
<dbReference type="EnsemblPlants" id="TuG1812G0200000639.01.T02">
    <property type="protein sequence ID" value="TuG1812G0200000639.01.T02.cds290460"/>
    <property type="gene ID" value="TuG1812G0200000639.01"/>
</dbReference>
<dbReference type="EnsemblPlants" id="TuG1812G0200000639.01.T03">
    <property type="protein sequence ID" value="TuG1812G0200000639.01.T03.cds290460"/>
    <property type="gene ID" value="TuG1812G0200000639.01"/>
</dbReference>
<name>A0A8R7P9J7_TRIUA</name>
<proteinExistence type="predicted"/>
<reference evidence="1" key="2">
    <citation type="submission" date="2018-03" db="EMBL/GenBank/DDBJ databases">
        <title>The Triticum urartu genome reveals the dynamic nature of wheat genome evolution.</title>
        <authorList>
            <person name="Ling H."/>
            <person name="Ma B."/>
            <person name="Shi X."/>
            <person name="Liu H."/>
            <person name="Dong L."/>
            <person name="Sun H."/>
            <person name="Cao Y."/>
            <person name="Gao Q."/>
            <person name="Zheng S."/>
            <person name="Li Y."/>
            <person name="Yu Y."/>
            <person name="Du H."/>
            <person name="Qi M."/>
            <person name="Li Y."/>
            <person name="Yu H."/>
            <person name="Cui Y."/>
            <person name="Wang N."/>
            <person name="Chen C."/>
            <person name="Wu H."/>
            <person name="Zhao Y."/>
            <person name="Zhang J."/>
            <person name="Li Y."/>
            <person name="Zhou W."/>
            <person name="Zhang B."/>
            <person name="Hu W."/>
            <person name="Eijk M."/>
            <person name="Tang J."/>
            <person name="Witsenboer H."/>
            <person name="Zhao S."/>
            <person name="Li Z."/>
            <person name="Zhang A."/>
            <person name="Wang D."/>
            <person name="Liang C."/>
        </authorList>
    </citation>
    <scope>NUCLEOTIDE SEQUENCE [LARGE SCALE GENOMIC DNA]</scope>
    <source>
        <strain evidence="1">cv. G1812</strain>
    </source>
</reference>
<evidence type="ECO:0000313" key="2">
    <source>
        <dbReference type="Proteomes" id="UP000015106"/>
    </source>
</evidence>
<sequence>ECSYSVRDNSRWLPCASRRLVMHIEKCTRAAGLLATADRVISTNLELSKASLQTTSEIDRVHESC</sequence>
<keyword evidence="2" id="KW-1185">Reference proteome</keyword>
<dbReference type="Proteomes" id="UP000015106">
    <property type="component" value="Chromosome 2"/>
</dbReference>
<organism evidence="1 2">
    <name type="scientific">Triticum urartu</name>
    <name type="common">Red wild einkorn</name>
    <name type="synonym">Crithodium urartu</name>
    <dbReference type="NCBI Taxonomy" id="4572"/>
    <lineage>
        <taxon>Eukaryota</taxon>
        <taxon>Viridiplantae</taxon>
        <taxon>Streptophyta</taxon>
        <taxon>Embryophyta</taxon>
        <taxon>Tracheophyta</taxon>
        <taxon>Spermatophyta</taxon>
        <taxon>Magnoliopsida</taxon>
        <taxon>Liliopsida</taxon>
        <taxon>Poales</taxon>
        <taxon>Poaceae</taxon>
        <taxon>BOP clade</taxon>
        <taxon>Pooideae</taxon>
        <taxon>Triticodae</taxon>
        <taxon>Triticeae</taxon>
        <taxon>Triticinae</taxon>
        <taxon>Triticum</taxon>
    </lineage>
</organism>
<evidence type="ECO:0000313" key="1">
    <source>
        <dbReference type="EnsemblPlants" id="TuG1812G0200000639.01.T03.cds290460"/>
    </source>
</evidence>
<dbReference type="Gramene" id="TuG1812G0200000639.01.T03">
    <property type="protein sequence ID" value="TuG1812G0200000639.01.T03.cds290460"/>
    <property type="gene ID" value="TuG1812G0200000639.01"/>
</dbReference>
<protein>
    <submittedName>
        <fullName evidence="1">Uncharacterized protein</fullName>
    </submittedName>
</protein>
<reference evidence="1" key="3">
    <citation type="submission" date="2022-06" db="UniProtKB">
        <authorList>
            <consortium name="EnsemblPlants"/>
        </authorList>
    </citation>
    <scope>IDENTIFICATION</scope>
</reference>
<dbReference type="AlphaFoldDB" id="A0A8R7P9J7"/>
<accession>A0A8R7P9J7</accession>
<reference evidence="2" key="1">
    <citation type="journal article" date="2013" name="Nature">
        <title>Draft genome of the wheat A-genome progenitor Triticum urartu.</title>
        <authorList>
            <person name="Ling H.Q."/>
            <person name="Zhao S."/>
            <person name="Liu D."/>
            <person name="Wang J."/>
            <person name="Sun H."/>
            <person name="Zhang C."/>
            <person name="Fan H."/>
            <person name="Li D."/>
            <person name="Dong L."/>
            <person name="Tao Y."/>
            <person name="Gao C."/>
            <person name="Wu H."/>
            <person name="Li Y."/>
            <person name="Cui Y."/>
            <person name="Guo X."/>
            <person name="Zheng S."/>
            <person name="Wang B."/>
            <person name="Yu K."/>
            <person name="Liang Q."/>
            <person name="Yang W."/>
            <person name="Lou X."/>
            <person name="Chen J."/>
            <person name="Feng M."/>
            <person name="Jian J."/>
            <person name="Zhang X."/>
            <person name="Luo G."/>
            <person name="Jiang Y."/>
            <person name="Liu J."/>
            <person name="Wang Z."/>
            <person name="Sha Y."/>
            <person name="Zhang B."/>
            <person name="Wu H."/>
            <person name="Tang D."/>
            <person name="Shen Q."/>
            <person name="Xue P."/>
            <person name="Zou S."/>
            <person name="Wang X."/>
            <person name="Liu X."/>
            <person name="Wang F."/>
            <person name="Yang Y."/>
            <person name="An X."/>
            <person name="Dong Z."/>
            <person name="Zhang K."/>
            <person name="Zhang X."/>
            <person name="Luo M.C."/>
            <person name="Dvorak J."/>
            <person name="Tong Y."/>
            <person name="Wang J."/>
            <person name="Yang H."/>
            <person name="Li Z."/>
            <person name="Wang D."/>
            <person name="Zhang A."/>
            <person name="Wang J."/>
        </authorList>
    </citation>
    <scope>NUCLEOTIDE SEQUENCE</scope>
    <source>
        <strain evidence="2">cv. G1812</strain>
    </source>
</reference>